<sequence>MQREKRRKRWWFF</sequence>
<protein>
    <submittedName>
        <fullName evidence="1">Uncharacterized protein</fullName>
    </submittedName>
</protein>
<organism evidence="1">
    <name type="scientific">Nymphaea colorata</name>
    <name type="common">pocket water lily</name>
    <dbReference type="NCBI Taxonomy" id="210225"/>
    <lineage>
        <taxon>Eukaryota</taxon>
        <taxon>Viridiplantae</taxon>
        <taxon>Streptophyta</taxon>
        <taxon>Embryophyta</taxon>
        <taxon>Tracheophyta</taxon>
        <taxon>Spermatophyta</taxon>
        <taxon>Magnoliopsida</taxon>
        <taxon>Nymphaeales</taxon>
        <taxon>Nymphaeaceae</taxon>
        <taxon>Nymphaea</taxon>
    </lineage>
</organism>
<evidence type="ECO:0000313" key="1">
    <source>
        <dbReference type="EMBL" id="VVV49684.1"/>
    </source>
</evidence>
<proteinExistence type="predicted"/>
<dbReference type="EMBL" id="LR721774">
    <property type="protein sequence ID" value="VVV49684.1"/>
    <property type="molecule type" value="Genomic_DNA"/>
</dbReference>
<gene>
    <name evidence="1" type="ORF">NYM_LOCUS3094</name>
</gene>
<accession>A0A5K0W7V8</accession>
<reference evidence="1" key="1">
    <citation type="submission" date="2019-09" db="EMBL/GenBank/DDBJ databases">
        <authorList>
            <person name="Zhang L."/>
        </authorList>
    </citation>
    <scope>NUCLEOTIDE SEQUENCE</scope>
</reference>
<name>A0A5K0W7V8_9MAGN</name>